<reference evidence="2 3" key="1">
    <citation type="journal article" date="2017" name="Nat. Commun.">
        <title>Genome assembly with in vitro proximity ligation data and whole-genome triplication in lettuce.</title>
        <authorList>
            <person name="Reyes-Chin-Wo S."/>
            <person name="Wang Z."/>
            <person name="Yang X."/>
            <person name="Kozik A."/>
            <person name="Arikit S."/>
            <person name="Song C."/>
            <person name="Xia L."/>
            <person name="Froenicke L."/>
            <person name="Lavelle D.O."/>
            <person name="Truco M.J."/>
            <person name="Xia R."/>
            <person name="Zhu S."/>
            <person name="Xu C."/>
            <person name="Xu H."/>
            <person name="Xu X."/>
            <person name="Cox K."/>
            <person name="Korf I."/>
            <person name="Meyers B.C."/>
            <person name="Michelmore R.W."/>
        </authorList>
    </citation>
    <scope>NUCLEOTIDE SEQUENCE [LARGE SCALE GENOMIC DNA]</scope>
    <source>
        <strain evidence="3">cv. Salinas</strain>
        <tissue evidence="2">Seedlings</tissue>
    </source>
</reference>
<evidence type="ECO:0000313" key="3">
    <source>
        <dbReference type="Proteomes" id="UP000235145"/>
    </source>
</evidence>
<comment type="caution">
    <text evidence="2">The sequence shown here is derived from an EMBL/GenBank/DDBJ whole genome shotgun (WGS) entry which is preliminary data.</text>
</comment>
<dbReference type="AlphaFoldDB" id="A0A9R1UR77"/>
<sequence>MRLGGRQGFKEANKEMQDVFLNSLCLDVASEEGDDFTVLEIEHIDDDGSGFDEVFRSDEEVSSERDQDSKPEFEYNTHDPKVKWNKMRPLLGERYESPHQMKLCLTNHAIYIGYKIKFKKCDSVRLVVVCASDPQKFQCPFNVMTSWISTERCVSNYRNTNLMGPTWLGNQILKDLIRKPKLKCKEMQSLIEWNLSEHYAKVWDYGIKIYVSQNQDNTTTFQRMYICFKEIKEGWIICKGKLLTAIGRDGNNQVYSIAWIMVDIENKLNWK</sequence>
<dbReference type="Proteomes" id="UP000235145">
    <property type="component" value="Unassembled WGS sequence"/>
</dbReference>
<gene>
    <name evidence="2" type="ORF">LSAT_V11C800402560</name>
</gene>
<evidence type="ECO:0000256" key="1">
    <source>
        <dbReference type="SAM" id="MobiDB-lite"/>
    </source>
</evidence>
<protein>
    <recommendedName>
        <fullName evidence="4">Transposase MuDR plant domain-containing protein</fullName>
    </recommendedName>
</protein>
<dbReference type="PANTHER" id="PTHR31973:SF187">
    <property type="entry name" value="MUTATOR TRANSPOSASE MUDRA PROTEIN"/>
    <property type="match status" value="1"/>
</dbReference>
<feature type="region of interest" description="Disordered" evidence="1">
    <location>
        <begin position="57"/>
        <end position="76"/>
    </location>
</feature>
<evidence type="ECO:0008006" key="4">
    <source>
        <dbReference type="Google" id="ProtNLM"/>
    </source>
</evidence>
<organism evidence="2 3">
    <name type="scientific">Lactuca sativa</name>
    <name type="common">Garden lettuce</name>
    <dbReference type="NCBI Taxonomy" id="4236"/>
    <lineage>
        <taxon>Eukaryota</taxon>
        <taxon>Viridiplantae</taxon>
        <taxon>Streptophyta</taxon>
        <taxon>Embryophyta</taxon>
        <taxon>Tracheophyta</taxon>
        <taxon>Spermatophyta</taxon>
        <taxon>Magnoliopsida</taxon>
        <taxon>eudicotyledons</taxon>
        <taxon>Gunneridae</taxon>
        <taxon>Pentapetalae</taxon>
        <taxon>asterids</taxon>
        <taxon>campanulids</taxon>
        <taxon>Asterales</taxon>
        <taxon>Asteraceae</taxon>
        <taxon>Cichorioideae</taxon>
        <taxon>Cichorieae</taxon>
        <taxon>Lactucinae</taxon>
        <taxon>Lactuca</taxon>
    </lineage>
</organism>
<proteinExistence type="predicted"/>
<evidence type="ECO:0000313" key="2">
    <source>
        <dbReference type="EMBL" id="KAJ0192517.1"/>
    </source>
</evidence>
<accession>A0A9R1UR77</accession>
<keyword evidence="3" id="KW-1185">Reference proteome</keyword>
<dbReference type="PANTHER" id="PTHR31973">
    <property type="entry name" value="POLYPROTEIN, PUTATIVE-RELATED"/>
    <property type="match status" value="1"/>
</dbReference>
<dbReference type="EMBL" id="NBSK02000008">
    <property type="protein sequence ID" value="KAJ0192517.1"/>
    <property type="molecule type" value="Genomic_DNA"/>
</dbReference>
<name>A0A9R1UR77_LACSA</name>